<dbReference type="HAMAP" id="MF_00418">
    <property type="entry name" value="DapA"/>
    <property type="match status" value="1"/>
</dbReference>
<evidence type="ECO:0000256" key="1">
    <source>
        <dbReference type="ARBA" id="ARBA00003294"/>
    </source>
</evidence>
<feature type="active site" description="Schiff-base intermediate with substrate" evidence="12 14">
    <location>
        <position position="161"/>
    </location>
</feature>
<dbReference type="GO" id="GO:0008840">
    <property type="term" value="F:4-hydroxy-tetrahydrodipicolinate synthase activity"/>
    <property type="evidence" value="ECO:0007669"/>
    <property type="project" value="UniProtKB-UniRule"/>
</dbReference>
<dbReference type="Pfam" id="PF00701">
    <property type="entry name" value="DHDPS"/>
    <property type="match status" value="1"/>
</dbReference>
<keyword evidence="6 12" id="KW-0028">Amino-acid biosynthesis</keyword>
<dbReference type="GO" id="GO:0005737">
    <property type="term" value="C:cytoplasm"/>
    <property type="evidence" value="ECO:0007669"/>
    <property type="project" value="UniProtKB-SubCell"/>
</dbReference>
<evidence type="ECO:0000256" key="5">
    <source>
        <dbReference type="ARBA" id="ARBA00022490"/>
    </source>
</evidence>
<dbReference type="PIRSF" id="PIRSF001365">
    <property type="entry name" value="DHDPS"/>
    <property type="match status" value="1"/>
</dbReference>
<evidence type="ECO:0000256" key="2">
    <source>
        <dbReference type="ARBA" id="ARBA00005120"/>
    </source>
</evidence>
<dbReference type="PROSITE" id="PS00665">
    <property type="entry name" value="DHDPS_1"/>
    <property type="match status" value="1"/>
</dbReference>
<dbReference type="SMART" id="SM01130">
    <property type="entry name" value="DHDPS"/>
    <property type="match status" value="1"/>
</dbReference>
<protein>
    <recommendedName>
        <fullName evidence="4 12">4-hydroxy-tetrahydrodipicolinate synthase</fullName>
        <shortName evidence="12">HTPA synthase</shortName>
        <ecNumber evidence="4 12">4.3.3.7</ecNumber>
    </recommendedName>
</protein>
<evidence type="ECO:0000256" key="15">
    <source>
        <dbReference type="PIRSR" id="PIRSR001365-2"/>
    </source>
</evidence>
<dbReference type="GO" id="GO:0019877">
    <property type="term" value="P:diaminopimelate biosynthetic process"/>
    <property type="evidence" value="ECO:0007669"/>
    <property type="project" value="UniProtKB-UniRule"/>
</dbReference>
<dbReference type="PROSITE" id="PS00666">
    <property type="entry name" value="DHDPS_2"/>
    <property type="match status" value="1"/>
</dbReference>
<dbReference type="InterPro" id="IPR002220">
    <property type="entry name" value="DapA-like"/>
</dbReference>
<comment type="catalytic activity">
    <reaction evidence="11 12">
        <text>L-aspartate 4-semialdehyde + pyruvate = (2S,4S)-4-hydroxy-2,3,4,5-tetrahydrodipicolinate + H2O + H(+)</text>
        <dbReference type="Rhea" id="RHEA:34171"/>
        <dbReference type="ChEBI" id="CHEBI:15361"/>
        <dbReference type="ChEBI" id="CHEBI:15377"/>
        <dbReference type="ChEBI" id="CHEBI:15378"/>
        <dbReference type="ChEBI" id="CHEBI:67139"/>
        <dbReference type="ChEBI" id="CHEBI:537519"/>
        <dbReference type="EC" id="4.3.3.7"/>
    </reaction>
</comment>
<keyword evidence="7 12" id="KW-0220">Diaminopimelate biosynthesis</keyword>
<dbReference type="Gene3D" id="3.20.20.70">
    <property type="entry name" value="Aldolase class I"/>
    <property type="match status" value="1"/>
</dbReference>
<feature type="binding site" evidence="12 15">
    <location>
        <position position="204"/>
    </location>
    <ligand>
        <name>pyruvate</name>
        <dbReference type="ChEBI" id="CHEBI:15361"/>
    </ligand>
</feature>
<evidence type="ECO:0000256" key="8">
    <source>
        <dbReference type="ARBA" id="ARBA00023154"/>
    </source>
</evidence>
<feature type="active site" description="Proton donor/acceptor" evidence="12 14">
    <location>
        <position position="133"/>
    </location>
</feature>
<dbReference type="InterPro" id="IPR013785">
    <property type="entry name" value="Aldolase_TIM"/>
</dbReference>
<dbReference type="UniPathway" id="UPA00034">
    <property type="reaction ID" value="UER00017"/>
</dbReference>
<evidence type="ECO:0000256" key="7">
    <source>
        <dbReference type="ARBA" id="ARBA00022915"/>
    </source>
</evidence>
<evidence type="ECO:0000256" key="12">
    <source>
        <dbReference type="HAMAP-Rule" id="MF_00418"/>
    </source>
</evidence>
<evidence type="ECO:0000256" key="11">
    <source>
        <dbReference type="ARBA" id="ARBA00047836"/>
    </source>
</evidence>
<keyword evidence="5 12" id="KW-0963">Cytoplasm</keyword>
<dbReference type="PANTHER" id="PTHR12128:SF66">
    <property type="entry name" value="4-HYDROXY-2-OXOGLUTARATE ALDOLASE, MITOCHONDRIAL"/>
    <property type="match status" value="1"/>
</dbReference>
<feature type="site" description="Part of a proton relay during catalysis" evidence="12">
    <location>
        <position position="107"/>
    </location>
</feature>
<evidence type="ECO:0000313" key="16">
    <source>
        <dbReference type="EMBL" id="QHN39872.1"/>
    </source>
</evidence>
<evidence type="ECO:0000256" key="3">
    <source>
        <dbReference type="ARBA" id="ARBA00007592"/>
    </source>
</evidence>
<organism evidence="16">
    <name type="scientific">Gordonia amarae</name>
    <dbReference type="NCBI Taxonomy" id="36821"/>
    <lineage>
        <taxon>Bacteria</taxon>
        <taxon>Bacillati</taxon>
        <taxon>Actinomycetota</taxon>
        <taxon>Actinomycetes</taxon>
        <taxon>Mycobacteriales</taxon>
        <taxon>Gordoniaceae</taxon>
        <taxon>Gordonia</taxon>
    </lineage>
</organism>
<dbReference type="EC" id="4.3.3.7" evidence="4 12"/>
<dbReference type="InterPro" id="IPR005263">
    <property type="entry name" value="DapA"/>
</dbReference>
<evidence type="ECO:0000256" key="14">
    <source>
        <dbReference type="PIRSR" id="PIRSR001365-1"/>
    </source>
</evidence>
<dbReference type="GO" id="GO:0009089">
    <property type="term" value="P:lysine biosynthetic process via diaminopimelate"/>
    <property type="evidence" value="ECO:0007669"/>
    <property type="project" value="UniProtKB-UniRule"/>
</dbReference>
<dbReference type="RefSeq" id="WP_005181236.1">
    <property type="nucleotide sequence ID" value="NZ_CP045804.1"/>
</dbReference>
<dbReference type="NCBIfam" id="TIGR00674">
    <property type="entry name" value="dapA"/>
    <property type="match status" value="1"/>
</dbReference>
<name>A0A857L071_9ACTN</name>
<reference evidence="16" key="1">
    <citation type="journal article" date="2021" name="Nat. Microbiol.">
        <title>Cocultivation of an ultrasmall environmental parasitic bacterium with lytic ability against bacteria associated with wastewater foams.</title>
        <authorList>
            <person name="Batinovic S."/>
            <person name="Rose J.J.A."/>
            <person name="Ratcliffe J."/>
            <person name="Seviour R.J."/>
            <person name="Petrovski S."/>
        </authorList>
    </citation>
    <scope>NUCLEOTIDE SEQUENCE</scope>
    <source>
        <strain evidence="16">CON44</strain>
    </source>
</reference>
<dbReference type="EMBL" id="CP045810">
    <property type="protein sequence ID" value="QHN39872.1"/>
    <property type="molecule type" value="Genomic_DNA"/>
</dbReference>
<dbReference type="InterPro" id="IPR020624">
    <property type="entry name" value="Schiff_base-form_aldolases_CS"/>
</dbReference>
<comment type="similarity">
    <text evidence="3 12 13">Belongs to the DapA family.</text>
</comment>
<evidence type="ECO:0000256" key="9">
    <source>
        <dbReference type="ARBA" id="ARBA00023239"/>
    </source>
</evidence>
<evidence type="ECO:0000256" key="4">
    <source>
        <dbReference type="ARBA" id="ARBA00012086"/>
    </source>
</evidence>
<proteinExistence type="inferred from homology"/>
<keyword evidence="8 12" id="KW-0457">Lysine biosynthesis</keyword>
<dbReference type="SUPFAM" id="SSF51569">
    <property type="entry name" value="Aldolase"/>
    <property type="match status" value="1"/>
</dbReference>
<keyword evidence="9 12" id="KW-0456">Lyase</keyword>
<comment type="pathway">
    <text evidence="2 12">Amino-acid biosynthesis; L-lysine biosynthesis via DAP pathway; (S)-tetrahydrodipicolinate from L-aspartate: step 3/4.</text>
</comment>
<dbReference type="InterPro" id="IPR020625">
    <property type="entry name" value="Schiff_base-form_aldolases_AS"/>
</dbReference>
<accession>A0A857L071</accession>
<evidence type="ECO:0000256" key="6">
    <source>
        <dbReference type="ARBA" id="ARBA00022605"/>
    </source>
</evidence>
<gene>
    <name evidence="12 16" type="primary">dapA</name>
    <name evidence="16" type="ORF">GII30_12515</name>
</gene>
<comment type="subcellular location">
    <subcellularLocation>
        <location evidence="12">Cytoplasm</location>
    </subcellularLocation>
</comment>
<comment type="subunit">
    <text evidence="12">Homotetramer; dimer of dimers.</text>
</comment>
<comment type="caution">
    <text evidence="12">Was originally thought to be a dihydrodipicolinate synthase (DHDPS), catalyzing the condensation of (S)-aspartate-beta-semialdehyde [(S)-ASA] and pyruvate to dihydrodipicolinate (DHDP). However, it was shown in E.coli that the product of the enzymatic reaction is not dihydrodipicolinate but in fact (4S)-4-hydroxy-2,3,4,5-tetrahydro-(2S)-dipicolinic acid (HTPA), and that the consecutive dehydration reaction leading to DHDP is not spontaneous but catalyzed by DapB.</text>
</comment>
<dbReference type="CDD" id="cd00950">
    <property type="entry name" value="DHDPS"/>
    <property type="match status" value="1"/>
</dbReference>
<evidence type="ECO:0000256" key="10">
    <source>
        <dbReference type="ARBA" id="ARBA00023270"/>
    </source>
</evidence>
<dbReference type="PRINTS" id="PR00146">
    <property type="entry name" value="DHPICSNTHASE"/>
</dbReference>
<dbReference type="AlphaFoldDB" id="A0A857L071"/>
<comment type="function">
    <text evidence="1 12">Catalyzes the condensation of (S)-aspartate-beta-semialdehyde [(S)-ASA] and pyruvate to 4-hydroxy-tetrahydrodipicolinate (HTPA).</text>
</comment>
<feature type="site" description="Part of a proton relay during catalysis" evidence="12">
    <location>
        <position position="42"/>
    </location>
</feature>
<evidence type="ECO:0000256" key="13">
    <source>
        <dbReference type="PIRNR" id="PIRNR001365"/>
    </source>
</evidence>
<feature type="binding site" evidence="12 15">
    <location>
        <position position="43"/>
    </location>
    <ligand>
        <name>pyruvate</name>
        <dbReference type="ChEBI" id="CHEBI:15361"/>
    </ligand>
</feature>
<sequence>MTFHPAGILVPLITPFTDDDELERHAQTVIDDGASGIVALGTTGEASSLNPDERSQVVDVCASVCRQRSVPLIVGAGSNNTRSTLTELETLAATAEVDAALTVVPYYVRPSEDGVVAHFEFLADRSPIPLILYNVPYRTGQALGADAILRLVEHPNIVGIKQAVGAVDYDTARLIAARPEQFSILAGEDALVSPLLAMGADGAILGTANVLTREFAALYDLWRAGHVERAQDVGDNLVEPALALMAAPNPVTIKSELHDLRRIGTPNVRLPLLSTRHSRAG</sequence>
<keyword evidence="10 12" id="KW-0704">Schiff base</keyword>
<dbReference type="PANTHER" id="PTHR12128">
    <property type="entry name" value="DIHYDRODIPICOLINATE SYNTHASE"/>
    <property type="match status" value="1"/>
</dbReference>